<reference evidence="2" key="1">
    <citation type="journal article" date="2023" name="G3 (Bethesda)">
        <title>A reference genome for the long-term kleptoplast-retaining sea slug Elysia crispata morphotype clarki.</title>
        <authorList>
            <person name="Eastman K.E."/>
            <person name="Pendleton A.L."/>
            <person name="Shaikh M.A."/>
            <person name="Suttiyut T."/>
            <person name="Ogas R."/>
            <person name="Tomko P."/>
            <person name="Gavelis G."/>
            <person name="Widhalm J.R."/>
            <person name="Wisecaver J.H."/>
        </authorList>
    </citation>
    <scope>NUCLEOTIDE SEQUENCE</scope>
    <source>
        <strain evidence="2">ECLA1</strain>
    </source>
</reference>
<dbReference type="AlphaFoldDB" id="A0AAE0YYR3"/>
<accession>A0AAE0YYR3</accession>
<dbReference type="Proteomes" id="UP001283361">
    <property type="component" value="Unassembled WGS sequence"/>
</dbReference>
<dbReference type="EMBL" id="JAWDGP010005077">
    <property type="protein sequence ID" value="KAK3759739.1"/>
    <property type="molecule type" value="Genomic_DNA"/>
</dbReference>
<proteinExistence type="predicted"/>
<feature type="compositionally biased region" description="Basic and acidic residues" evidence="1">
    <location>
        <begin position="111"/>
        <end position="121"/>
    </location>
</feature>
<organism evidence="2 3">
    <name type="scientific">Elysia crispata</name>
    <name type="common">lettuce slug</name>
    <dbReference type="NCBI Taxonomy" id="231223"/>
    <lineage>
        <taxon>Eukaryota</taxon>
        <taxon>Metazoa</taxon>
        <taxon>Spiralia</taxon>
        <taxon>Lophotrochozoa</taxon>
        <taxon>Mollusca</taxon>
        <taxon>Gastropoda</taxon>
        <taxon>Heterobranchia</taxon>
        <taxon>Euthyneura</taxon>
        <taxon>Panpulmonata</taxon>
        <taxon>Sacoglossa</taxon>
        <taxon>Placobranchoidea</taxon>
        <taxon>Plakobranchidae</taxon>
        <taxon>Elysia</taxon>
    </lineage>
</organism>
<name>A0AAE0YYR3_9GAST</name>
<protein>
    <submittedName>
        <fullName evidence="2">Uncharacterized protein</fullName>
    </submittedName>
</protein>
<evidence type="ECO:0000313" key="3">
    <source>
        <dbReference type="Proteomes" id="UP001283361"/>
    </source>
</evidence>
<gene>
    <name evidence="2" type="ORF">RRG08_057105</name>
</gene>
<sequence length="134" mass="15774">MERRHALTEDDFEGGKEFDQDEEVIKITGEKPNGTRAVEIQTILTAELGPEKEGIKRNIYRLQEPTKWFFVATKEEAKKLNNRSIKFGNRNFQFITREEEMMDLRLLWEPPKTKQETETHFGRTCGSSLKEEDH</sequence>
<keyword evidence="3" id="KW-1185">Reference proteome</keyword>
<feature type="region of interest" description="Disordered" evidence="1">
    <location>
        <begin position="109"/>
        <end position="134"/>
    </location>
</feature>
<evidence type="ECO:0000256" key="1">
    <source>
        <dbReference type="SAM" id="MobiDB-lite"/>
    </source>
</evidence>
<evidence type="ECO:0000313" key="2">
    <source>
        <dbReference type="EMBL" id="KAK3759739.1"/>
    </source>
</evidence>
<comment type="caution">
    <text evidence="2">The sequence shown here is derived from an EMBL/GenBank/DDBJ whole genome shotgun (WGS) entry which is preliminary data.</text>
</comment>